<name>A0A813NC59_9BILA</name>
<dbReference type="Gene3D" id="1.10.472.80">
    <property type="entry name" value="Ypt/Rab-GAP domain of gyp1p, domain 3"/>
    <property type="match status" value="1"/>
</dbReference>
<dbReference type="Proteomes" id="UP000663829">
    <property type="component" value="Unassembled WGS sequence"/>
</dbReference>
<protein>
    <submittedName>
        <fullName evidence="1">Uncharacterized protein</fullName>
    </submittedName>
</protein>
<dbReference type="Proteomes" id="UP000681722">
    <property type="component" value="Unassembled WGS sequence"/>
</dbReference>
<evidence type="ECO:0000313" key="2">
    <source>
        <dbReference type="EMBL" id="CAF3515777.1"/>
    </source>
</evidence>
<organism evidence="1 3">
    <name type="scientific">Didymodactylos carnosus</name>
    <dbReference type="NCBI Taxonomy" id="1234261"/>
    <lineage>
        <taxon>Eukaryota</taxon>
        <taxon>Metazoa</taxon>
        <taxon>Spiralia</taxon>
        <taxon>Gnathifera</taxon>
        <taxon>Rotifera</taxon>
        <taxon>Eurotatoria</taxon>
        <taxon>Bdelloidea</taxon>
        <taxon>Philodinida</taxon>
        <taxon>Philodinidae</taxon>
        <taxon>Didymodactylos</taxon>
    </lineage>
</organism>
<gene>
    <name evidence="1" type="ORF">GPM918_LOCUS79</name>
    <name evidence="2" type="ORF">SRO942_LOCUS80</name>
</gene>
<reference evidence="1" key="1">
    <citation type="submission" date="2021-02" db="EMBL/GenBank/DDBJ databases">
        <authorList>
            <person name="Nowell W R."/>
        </authorList>
    </citation>
    <scope>NUCLEOTIDE SEQUENCE</scope>
</reference>
<evidence type="ECO:0000313" key="3">
    <source>
        <dbReference type="Proteomes" id="UP000663829"/>
    </source>
</evidence>
<dbReference type="EMBL" id="CAJNOQ010000006">
    <property type="protein sequence ID" value="CAF0737761.1"/>
    <property type="molecule type" value="Genomic_DNA"/>
</dbReference>
<dbReference type="InterPro" id="IPR035969">
    <property type="entry name" value="Rab-GAP_TBC_sf"/>
</dbReference>
<evidence type="ECO:0000313" key="1">
    <source>
        <dbReference type="EMBL" id="CAF0737761.1"/>
    </source>
</evidence>
<accession>A0A813NC59</accession>
<keyword evidence="3" id="KW-1185">Reference proteome</keyword>
<sequence length="603" mass="70178">MFVFFLQEWNDVTTNIYDAVDQHLAQSHVQYFTDLSDPEKSLVLERAARSLKSVGGSNPYDNLNKKISDLLDKGINSDVSRQLLKEDPLETKTDLLLAKICDGIVSLLRKWPDQKYKLHAFLNQPLPQPIRFVGWNVFLSNHNHRNKFLKDLSTNPRSILSPMDAEIQRNCDAFMATLPAGPSMADSRGNMSSMKAILSYHHSSLGNKRDLAESEYYYTLPIVLSHNPPLPRNEKPYEKSLSILIEMYLTFLDILPPPLIQSHLNSTTQDLEPWFRKVEFHLKEIDRPVYNHLRMVLYPQGAQMANSDDPYIALLLKKCCYPWFKFLFVGCLNVDPLMYVWDQYIITSDLPNFHDELIPAIAAAMIITLRDFILQCKLTSDLETVLQKKTNIIVTRQLQSVIVRFFLNGFKERIAKSDFGPVIDPTEGRHIGWTEFSRDRVPHIDNRPEQRLNNRDKNEHALLLEKRLREEMAKRVEGERLMQSKIDQLQREVDQMRMMPQTKYIERIATPQYPVERYIVNSKPPVKFAHSEGTNNVALNEQTKSDVRVHKLDLKMAEKQVFGRTLQSHEWDNLPTTQKDHYSQQMLNAVKNRIQNRYSSIRK</sequence>
<dbReference type="AlphaFoldDB" id="A0A813NC59"/>
<dbReference type="OrthoDB" id="2126613at2759"/>
<dbReference type="EMBL" id="CAJOBC010000006">
    <property type="protein sequence ID" value="CAF3515777.1"/>
    <property type="molecule type" value="Genomic_DNA"/>
</dbReference>
<comment type="caution">
    <text evidence="1">The sequence shown here is derived from an EMBL/GenBank/DDBJ whole genome shotgun (WGS) entry which is preliminary data.</text>
</comment>
<dbReference type="SUPFAM" id="SSF47923">
    <property type="entry name" value="Ypt/Rab-GAP domain of gyp1p"/>
    <property type="match status" value="1"/>
</dbReference>
<proteinExistence type="predicted"/>